<protein>
    <submittedName>
        <fullName evidence="1">Restriction endonuclease</fullName>
    </submittedName>
</protein>
<sequence length="289" mass="34383">MLPLKDIYDQYPEILDILLLDRTKSTKKHEKNIIFANNNYENFNPKKYKAIHPITREIFNTNIGEKIIPRSHKSKETQKERTRCKAEVFTPTWIIKQQNDEAEKDYVNDPLEIYVKVKWLEVACGEAPYIATRYDMITGEQLPLNEREGFLDRKLKRINGEVNDKLEWQHLVELAYKSCYGFEWSGDSLLLARENLLYTYCDYYQAKWNTKPAFEYFKKIAIIISYNIFQMDGLTKTIPLSETKTRTKGKQMTLFGEILETDKWEVKPGIRVKIMNWETNKMEYIDKEE</sequence>
<accession>A0A2A2HC16</accession>
<dbReference type="GO" id="GO:0004519">
    <property type="term" value="F:endonuclease activity"/>
    <property type="evidence" value="ECO:0007669"/>
    <property type="project" value="UniProtKB-KW"/>
</dbReference>
<keyword evidence="1" id="KW-0540">Nuclease</keyword>
<dbReference type="EMBL" id="LMVN01000024">
    <property type="protein sequence ID" value="PAV06898.1"/>
    <property type="molecule type" value="Genomic_DNA"/>
</dbReference>
<dbReference type="AlphaFoldDB" id="A0A2A2HC16"/>
<keyword evidence="2" id="KW-1185">Reference proteome</keyword>
<evidence type="ECO:0000313" key="1">
    <source>
        <dbReference type="EMBL" id="PAV06898.1"/>
    </source>
</evidence>
<proteinExistence type="predicted"/>
<organism evidence="1 2">
    <name type="scientific">Methanosphaera cuniculi</name>
    <dbReference type="NCBI Taxonomy" id="1077256"/>
    <lineage>
        <taxon>Archaea</taxon>
        <taxon>Methanobacteriati</taxon>
        <taxon>Methanobacteriota</taxon>
        <taxon>Methanomada group</taxon>
        <taxon>Methanobacteria</taxon>
        <taxon>Methanobacteriales</taxon>
        <taxon>Methanobacteriaceae</taxon>
        <taxon>Methanosphaera</taxon>
    </lineage>
</organism>
<comment type="caution">
    <text evidence="1">The sequence shown here is derived from an EMBL/GenBank/DDBJ whole genome shotgun (WGS) entry which is preliminary data.</text>
</comment>
<reference evidence="1 2" key="1">
    <citation type="journal article" date="2017" name="BMC Genomics">
        <title>Genomic analysis of methanogenic archaea reveals a shift towards energy conservation.</title>
        <authorList>
            <person name="Gilmore S.P."/>
            <person name="Henske J.K."/>
            <person name="Sexton J.A."/>
            <person name="Solomon K.V."/>
            <person name="Seppala S."/>
            <person name="Yoo J.I."/>
            <person name="Huyett L.M."/>
            <person name="Pressman A."/>
            <person name="Cogan J.Z."/>
            <person name="Kivenson V."/>
            <person name="Peng X."/>
            <person name="Tan Y."/>
            <person name="Valentine D.L."/>
            <person name="O'Malley M.A."/>
        </authorList>
    </citation>
    <scope>NUCLEOTIDE SEQUENCE [LARGE SCALE GENOMIC DNA]</scope>
    <source>
        <strain evidence="1 2">1R-7</strain>
    </source>
</reference>
<name>A0A2A2HC16_9EURY</name>
<evidence type="ECO:0000313" key="2">
    <source>
        <dbReference type="Proteomes" id="UP000217528"/>
    </source>
</evidence>
<dbReference type="Proteomes" id="UP000217528">
    <property type="component" value="Unassembled WGS sequence"/>
</dbReference>
<keyword evidence="1" id="KW-0378">Hydrolase</keyword>
<gene>
    <name evidence="1" type="ORF">ASJ82_07210</name>
</gene>
<keyword evidence="1" id="KW-0255">Endonuclease</keyword>